<feature type="signal peptide" evidence="5">
    <location>
        <begin position="1"/>
        <end position="17"/>
    </location>
</feature>
<comment type="subcellular location">
    <subcellularLocation>
        <location evidence="1">Secreted</location>
    </subcellularLocation>
</comment>
<evidence type="ECO:0000256" key="1">
    <source>
        <dbReference type="ARBA" id="ARBA00004613"/>
    </source>
</evidence>
<name>A0AA39I571_9BILA</name>
<sequence length="337" mass="37304">MIRSFFLFFALFGGALTLGLGRTQSAGARGILKCDGKPMSGVLVKLYDDDRGLDRDDLMAKGKTDRDGHFSLEGHTSEFSTIDPKVNIYHDCHDELKPCQRKLSIMLPDSYVSSGREPKKIYDIGVLELSGKFKGEREGSWVVSFANGSELVWLGREPSESTKHVFFCVINNDRFFLPAFSHHVDRFFERLHPMLRSALLVLALSGAALSLGLGRTQSAGVRGTLTCDGKPLAGVKVKLYDDDRGIDTDDLMASGKSDAEGRFSLQGYTSEFTTIDPKLNIYHDCNDGIMPCQRKISIMIPDSYVSSGKEPKKFYDAGTLELAGKFKGEERDCLNRA</sequence>
<proteinExistence type="inferred from homology"/>
<evidence type="ECO:0000256" key="3">
    <source>
        <dbReference type="ARBA" id="ARBA00022525"/>
    </source>
</evidence>
<reference evidence="6" key="1">
    <citation type="submission" date="2023-06" db="EMBL/GenBank/DDBJ databases">
        <title>Genomic analysis of the entomopathogenic nematode Steinernema hermaphroditum.</title>
        <authorList>
            <person name="Schwarz E.M."/>
            <person name="Heppert J.K."/>
            <person name="Baniya A."/>
            <person name="Schwartz H.T."/>
            <person name="Tan C.-H."/>
            <person name="Antoshechkin I."/>
            <person name="Sternberg P.W."/>
            <person name="Goodrich-Blair H."/>
            <person name="Dillman A.R."/>
        </authorList>
    </citation>
    <scope>NUCLEOTIDE SEQUENCE</scope>
    <source>
        <strain evidence="6">PS9179</strain>
        <tissue evidence="6">Whole animal</tissue>
    </source>
</reference>
<dbReference type="GO" id="GO:0009986">
    <property type="term" value="C:cell surface"/>
    <property type="evidence" value="ECO:0007669"/>
    <property type="project" value="InterPro"/>
</dbReference>
<dbReference type="InterPro" id="IPR038479">
    <property type="entry name" value="Transthyretin-like_sf"/>
</dbReference>
<evidence type="ECO:0000256" key="5">
    <source>
        <dbReference type="SAM" id="SignalP"/>
    </source>
</evidence>
<feature type="chain" id="PRO_5041231316" description="Transthyretin-like protein 5" evidence="5">
    <location>
        <begin position="18"/>
        <end position="337"/>
    </location>
</feature>
<evidence type="ECO:0000313" key="7">
    <source>
        <dbReference type="Proteomes" id="UP001175271"/>
    </source>
</evidence>
<keyword evidence="3" id="KW-0964">Secreted</keyword>
<accession>A0AA39I571</accession>
<comment type="caution">
    <text evidence="6">The sequence shown here is derived from an EMBL/GenBank/DDBJ whole genome shotgun (WGS) entry which is preliminary data.</text>
</comment>
<dbReference type="EMBL" id="JAUCMV010000002">
    <property type="protein sequence ID" value="KAK0418043.1"/>
    <property type="molecule type" value="Genomic_DNA"/>
</dbReference>
<organism evidence="6 7">
    <name type="scientific">Steinernema hermaphroditum</name>
    <dbReference type="NCBI Taxonomy" id="289476"/>
    <lineage>
        <taxon>Eukaryota</taxon>
        <taxon>Metazoa</taxon>
        <taxon>Ecdysozoa</taxon>
        <taxon>Nematoda</taxon>
        <taxon>Chromadorea</taxon>
        <taxon>Rhabditida</taxon>
        <taxon>Tylenchina</taxon>
        <taxon>Panagrolaimomorpha</taxon>
        <taxon>Strongyloidoidea</taxon>
        <taxon>Steinernematidae</taxon>
        <taxon>Steinernema</taxon>
    </lineage>
</organism>
<dbReference type="Gene3D" id="2.60.40.3330">
    <property type="match status" value="2"/>
</dbReference>
<dbReference type="GO" id="GO:0005576">
    <property type="term" value="C:extracellular region"/>
    <property type="evidence" value="ECO:0007669"/>
    <property type="project" value="UniProtKB-SubCell"/>
</dbReference>
<dbReference type="Proteomes" id="UP001175271">
    <property type="component" value="Unassembled WGS sequence"/>
</dbReference>
<evidence type="ECO:0008006" key="8">
    <source>
        <dbReference type="Google" id="ProtNLM"/>
    </source>
</evidence>
<dbReference type="AlphaFoldDB" id="A0AA39I571"/>
<comment type="similarity">
    <text evidence="2">Belongs to the nematode transthyretin-like family.</text>
</comment>
<evidence type="ECO:0000256" key="2">
    <source>
        <dbReference type="ARBA" id="ARBA00010112"/>
    </source>
</evidence>
<dbReference type="PANTHER" id="PTHR21700">
    <property type="entry name" value="TRANSTHYRETIN-LIKE FAMILY PROTEIN-RELATED"/>
    <property type="match status" value="1"/>
</dbReference>
<dbReference type="PANTHER" id="PTHR21700:SF3">
    <property type="entry name" value="TRANSTHYRETIN-LIKE PROTEIN 5"/>
    <property type="match status" value="1"/>
</dbReference>
<gene>
    <name evidence="6" type="ORF">QR680_013341</name>
</gene>
<keyword evidence="7" id="KW-1185">Reference proteome</keyword>
<dbReference type="InterPro" id="IPR001534">
    <property type="entry name" value="Transthyretin-like"/>
</dbReference>
<protein>
    <recommendedName>
        <fullName evidence="8">Transthyretin-like protein 5</fullName>
    </recommendedName>
</protein>
<evidence type="ECO:0000256" key="4">
    <source>
        <dbReference type="ARBA" id="ARBA00022729"/>
    </source>
</evidence>
<keyword evidence="4 5" id="KW-0732">Signal</keyword>
<evidence type="ECO:0000313" key="6">
    <source>
        <dbReference type="EMBL" id="KAK0418043.1"/>
    </source>
</evidence>
<dbReference type="Pfam" id="PF01060">
    <property type="entry name" value="TTR-52"/>
    <property type="match status" value="2"/>
</dbReference>